<gene>
    <name evidence="1" type="ORF">Goari_019794</name>
</gene>
<proteinExistence type="predicted"/>
<protein>
    <submittedName>
        <fullName evidence="1">Uncharacterized protein</fullName>
    </submittedName>
</protein>
<dbReference type="AlphaFoldDB" id="A0A7J8WV61"/>
<dbReference type="EMBL" id="JABFAA010000003">
    <property type="protein sequence ID" value="MBA0678449.1"/>
    <property type="molecule type" value="Genomic_DNA"/>
</dbReference>
<evidence type="ECO:0000313" key="2">
    <source>
        <dbReference type="Proteomes" id="UP000593577"/>
    </source>
</evidence>
<comment type="caution">
    <text evidence="1">The sequence shown here is derived from an EMBL/GenBank/DDBJ whole genome shotgun (WGS) entry which is preliminary data.</text>
</comment>
<sequence>MATSLIHFDGKYISTTQVVMADGRALEGIIHYLATPLITELRVVSLVVTTISTSLSEQLIHVLVRDKVEPWVELRRTTRPTRRH</sequence>
<dbReference type="Proteomes" id="UP000593577">
    <property type="component" value="Unassembled WGS sequence"/>
</dbReference>
<reference evidence="1 2" key="1">
    <citation type="journal article" date="2019" name="Genome Biol. Evol.">
        <title>Insights into the evolution of the New World diploid cottons (Gossypium, subgenus Houzingenia) based on genome sequencing.</title>
        <authorList>
            <person name="Grover C.E."/>
            <person name="Arick M.A. 2nd"/>
            <person name="Thrash A."/>
            <person name="Conover J.L."/>
            <person name="Sanders W.S."/>
            <person name="Peterson D.G."/>
            <person name="Frelichowski J.E."/>
            <person name="Scheffler J.A."/>
            <person name="Scheffler B.E."/>
            <person name="Wendel J.F."/>
        </authorList>
    </citation>
    <scope>NUCLEOTIDE SEQUENCE [LARGE SCALE GENOMIC DNA]</scope>
    <source>
        <strain evidence="1">185</strain>
        <tissue evidence="1">Leaf</tissue>
    </source>
</reference>
<accession>A0A7J8WV61</accession>
<organism evidence="1 2">
    <name type="scientific">Gossypium aridum</name>
    <name type="common">American cotton</name>
    <name type="synonym">Erioxylum aridum</name>
    <dbReference type="NCBI Taxonomy" id="34290"/>
    <lineage>
        <taxon>Eukaryota</taxon>
        <taxon>Viridiplantae</taxon>
        <taxon>Streptophyta</taxon>
        <taxon>Embryophyta</taxon>
        <taxon>Tracheophyta</taxon>
        <taxon>Spermatophyta</taxon>
        <taxon>Magnoliopsida</taxon>
        <taxon>eudicotyledons</taxon>
        <taxon>Gunneridae</taxon>
        <taxon>Pentapetalae</taxon>
        <taxon>rosids</taxon>
        <taxon>malvids</taxon>
        <taxon>Malvales</taxon>
        <taxon>Malvaceae</taxon>
        <taxon>Malvoideae</taxon>
        <taxon>Gossypium</taxon>
    </lineage>
</organism>
<evidence type="ECO:0000313" key="1">
    <source>
        <dbReference type="EMBL" id="MBA0678449.1"/>
    </source>
</evidence>
<keyword evidence="2" id="KW-1185">Reference proteome</keyword>
<name>A0A7J8WV61_GOSAI</name>